<dbReference type="UniPathway" id="UPA00031">
    <property type="reaction ID" value="UER00012"/>
</dbReference>
<evidence type="ECO:0000256" key="4">
    <source>
        <dbReference type="ARBA" id="ARBA00011738"/>
    </source>
</evidence>
<keyword evidence="9" id="KW-0028">Amino-acid biosynthesis</keyword>
<dbReference type="EMBL" id="CAADFG010000038">
    <property type="protein sequence ID" value="VFJ92038.1"/>
    <property type="molecule type" value="Genomic_DNA"/>
</dbReference>
<dbReference type="SUPFAM" id="SSF53383">
    <property type="entry name" value="PLP-dependent transferases"/>
    <property type="match status" value="1"/>
</dbReference>
<proteinExistence type="inferred from homology"/>
<keyword evidence="5 9" id="KW-0032">Aminotransferase</keyword>
<dbReference type="GO" id="GO:0030170">
    <property type="term" value="F:pyridoxal phosphate binding"/>
    <property type="evidence" value="ECO:0007669"/>
    <property type="project" value="InterPro"/>
</dbReference>
<evidence type="ECO:0000256" key="1">
    <source>
        <dbReference type="ARBA" id="ARBA00001933"/>
    </source>
</evidence>
<dbReference type="InterPro" id="IPR015422">
    <property type="entry name" value="PyrdxlP-dep_Trfase_small"/>
</dbReference>
<evidence type="ECO:0000256" key="6">
    <source>
        <dbReference type="ARBA" id="ARBA00022679"/>
    </source>
</evidence>
<reference evidence="11" key="1">
    <citation type="submission" date="2019-02" db="EMBL/GenBank/DDBJ databases">
        <authorList>
            <person name="Gruber-Vodicka R. H."/>
            <person name="Seah K. B. B."/>
        </authorList>
    </citation>
    <scope>NUCLEOTIDE SEQUENCE</scope>
    <source>
        <strain evidence="12">BECK_SA2B12</strain>
        <strain evidence="11">BECK_SA2B15</strain>
    </source>
</reference>
<dbReference type="GO" id="GO:0004400">
    <property type="term" value="F:histidinol-phosphate transaminase activity"/>
    <property type="evidence" value="ECO:0007669"/>
    <property type="project" value="UniProtKB-UniRule"/>
</dbReference>
<dbReference type="Gene3D" id="3.90.1150.10">
    <property type="entry name" value="Aspartate Aminotransferase, domain 1"/>
    <property type="match status" value="1"/>
</dbReference>
<comment type="cofactor">
    <cofactor evidence="1 9">
        <name>pyridoxal 5'-phosphate</name>
        <dbReference type="ChEBI" id="CHEBI:597326"/>
    </cofactor>
</comment>
<organism evidence="11">
    <name type="scientific">Candidatus Kentrum eta</name>
    <dbReference type="NCBI Taxonomy" id="2126337"/>
    <lineage>
        <taxon>Bacteria</taxon>
        <taxon>Pseudomonadati</taxon>
        <taxon>Pseudomonadota</taxon>
        <taxon>Gammaproteobacteria</taxon>
        <taxon>Candidatus Kentrum</taxon>
    </lineage>
</organism>
<evidence type="ECO:0000256" key="2">
    <source>
        <dbReference type="ARBA" id="ARBA00005011"/>
    </source>
</evidence>
<dbReference type="NCBIfam" id="TIGR01141">
    <property type="entry name" value="hisC"/>
    <property type="match status" value="1"/>
</dbReference>
<keyword evidence="7 9" id="KW-0663">Pyridoxal phosphate</keyword>
<gene>
    <name evidence="9" type="primary">hisC</name>
    <name evidence="11" type="ORF">BECKH772A_GA0070896_100384</name>
    <name evidence="12" type="ORF">BECKH772C_GA0070978_100374</name>
</gene>
<name>A0A450UHQ0_9GAMM</name>
<dbReference type="PANTHER" id="PTHR43643:SF3">
    <property type="entry name" value="HISTIDINOL-PHOSPHATE AMINOTRANSFERASE"/>
    <property type="match status" value="1"/>
</dbReference>
<dbReference type="InterPro" id="IPR004839">
    <property type="entry name" value="Aminotransferase_I/II_large"/>
</dbReference>
<dbReference type="EC" id="2.6.1.9" evidence="9"/>
<protein>
    <recommendedName>
        <fullName evidence="9">Histidinol-phosphate aminotransferase</fullName>
        <ecNumber evidence="9">2.6.1.9</ecNumber>
    </recommendedName>
    <alternativeName>
        <fullName evidence="9">Imidazole acetol-phosphate transaminase</fullName>
    </alternativeName>
</protein>
<dbReference type="EMBL" id="CAADFJ010000037">
    <property type="protein sequence ID" value="VFJ99916.1"/>
    <property type="molecule type" value="Genomic_DNA"/>
</dbReference>
<dbReference type="Gene3D" id="3.40.640.10">
    <property type="entry name" value="Type I PLP-dependent aspartate aminotransferase-like (Major domain)"/>
    <property type="match status" value="1"/>
</dbReference>
<sequence>MAIQAIFATPGLSRRGEETISPIILLRQHEKQWIIATLYIRQIVYRLHNHTCFPHQTTIRFSPPMSCDFISLVSGNIASLKPYRPGKPIEELERELGISNIVKLASNENPLGPGLQACEAIARCIQDLGRYPDGNGFVLKQALAAHLSVASEMITLGNGSNDVLELVARVFATAEHEIVFSEHAFAVYPLVTQAIGARGIEVPAARWGHDLPAMLQAIGEHTRVVFIANPNNPTGTRIDAETLDSFLQGVPNTVLVVVDEAYREYVEESDYPDCVQWLSRYPNLIVTRTFSKAHGLAGLRIGYSISHPDIADLLNRVRQPFNANSVALAAAVAALADTAHVERTKRINDTGREQMTVAFHRLGLEYIPSAANFITVDVEGPGQAIYDRLLHKGVIVRPVGDYGLPNHLRISIGLEQENARFIQALEDSLGCRE</sequence>
<dbReference type="InterPro" id="IPR015421">
    <property type="entry name" value="PyrdxlP-dep_Trfase_major"/>
</dbReference>
<evidence type="ECO:0000256" key="8">
    <source>
        <dbReference type="ARBA" id="ARBA00047481"/>
    </source>
</evidence>
<comment type="catalytic activity">
    <reaction evidence="8 9">
        <text>L-histidinol phosphate + 2-oxoglutarate = 3-(imidazol-4-yl)-2-oxopropyl phosphate + L-glutamate</text>
        <dbReference type="Rhea" id="RHEA:23744"/>
        <dbReference type="ChEBI" id="CHEBI:16810"/>
        <dbReference type="ChEBI" id="CHEBI:29985"/>
        <dbReference type="ChEBI" id="CHEBI:57766"/>
        <dbReference type="ChEBI" id="CHEBI:57980"/>
        <dbReference type="EC" id="2.6.1.9"/>
    </reaction>
</comment>
<accession>A0A450UHQ0</accession>
<dbReference type="AlphaFoldDB" id="A0A450UHQ0"/>
<keyword evidence="9" id="KW-0368">Histidine biosynthesis</keyword>
<dbReference type="HAMAP" id="MF_01023">
    <property type="entry name" value="HisC_aminotrans_2"/>
    <property type="match status" value="1"/>
</dbReference>
<comment type="subunit">
    <text evidence="4 9">Homodimer.</text>
</comment>
<keyword evidence="6 9" id="KW-0808">Transferase</keyword>
<evidence type="ECO:0000256" key="7">
    <source>
        <dbReference type="ARBA" id="ARBA00022898"/>
    </source>
</evidence>
<feature type="domain" description="Aminotransferase class I/classII large" evidence="10">
    <location>
        <begin position="100"/>
        <end position="424"/>
    </location>
</feature>
<evidence type="ECO:0000256" key="3">
    <source>
        <dbReference type="ARBA" id="ARBA00007970"/>
    </source>
</evidence>
<dbReference type="PANTHER" id="PTHR43643">
    <property type="entry name" value="HISTIDINOL-PHOSPHATE AMINOTRANSFERASE 2"/>
    <property type="match status" value="1"/>
</dbReference>
<dbReference type="InterPro" id="IPR050106">
    <property type="entry name" value="HistidinolP_aminotransfase"/>
</dbReference>
<evidence type="ECO:0000256" key="5">
    <source>
        <dbReference type="ARBA" id="ARBA00022576"/>
    </source>
</evidence>
<feature type="modified residue" description="N6-(pyridoxal phosphate)lysine" evidence="9">
    <location>
        <position position="292"/>
    </location>
</feature>
<dbReference type="InterPro" id="IPR005861">
    <property type="entry name" value="HisP_aminotrans"/>
</dbReference>
<comment type="similarity">
    <text evidence="3 9">Belongs to the class-II pyridoxal-phosphate-dependent aminotransferase family. Histidinol-phosphate aminotransferase subfamily.</text>
</comment>
<evidence type="ECO:0000256" key="9">
    <source>
        <dbReference type="HAMAP-Rule" id="MF_01023"/>
    </source>
</evidence>
<comment type="pathway">
    <text evidence="2 9">Amino-acid biosynthesis; L-histidine biosynthesis; L-histidine from 5-phospho-alpha-D-ribose 1-diphosphate: step 7/9.</text>
</comment>
<dbReference type="GO" id="GO:0000105">
    <property type="term" value="P:L-histidine biosynthetic process"/>
    <property type="evidence" value="ECO:0007669"/>
    <property type="project" value="UniProtKB-UniRule"/>
</dbReference>
<evidence type="ECO:0000313" key="12">
    <source>
        <dbReference type="EMBL" id="VFJ99916.1"/>
    </source>
</evidence>
<evidence type="ECO:0000313" key="11">
    <source>
        <dbReference type="EMBL" id="VFJ92038.1"/>
    </source>
</evidence>
<dbReference type="CDD" id="cd00609">
    <property type="entry name" value="AAT_like"/>
    <property type="match status" value="1"/>
</dbReference>
<evidence type="ECO:0000259" key="10">
    <source>
        <dbReference type="Pfam" id="PF00155"/>
    </source>
</evidence>
<dbReference type="Pfam" id="PF00155">
    <property type="entry name" value="Aminotran_1_2"/>
    <property type="match status" value="1"/>
</dbReference>
<dbReference type="InterPro" id="IPR015424">
    <property type="entry name" value="PyrdxlP-dep_Trfase"/>
</dbReference>